<evidence type="ECO:0000256" key="3">
    <source>
        <dbReference type="ARBA" id="ARBA00022475"/>
    </source>
</evidence>
<feature type="transmembrane region" description="Helical" evidence="7">
    <location>
        <begin position="21"/>
        <end position="39"/>
    </location>
</feature>
<dbReference type="SUPFAM" id="SSF103473">
    <property type="entry name" value="MFS general substrate transporter"/>
    <property type="match status" value="1"/>
</dbReference>
<protein>
    <submittedName>
        <fullName evidence="9">Unannotated protein</fullName>
    </submittedName>
</protein>
<accession>A0A6J6LPX4</accession>
<dbReference type="PROSITE" id="PS50850">
    <property type="entry name" value="MFS"/>
    <property type="match status" value="1"/>
</dbReference>
<evidence type="ECO:0000256" key="2">
    <source>
        <dbReference type="ARBA" id="ARBA00022448"/>
    </source>
</evidence>
<feature type="transmembrane region" description="Helical" evidence="7">
    <location>
        <begin position="227"/>
        <end position="246"/>
    </location>
</feature>
<evidence type="ECO:0000256" key="4">
    <source>
        <dbReference type="ARBA" id="ARBA00022692"/>
    </source>
</evidence>
<dbReference type="GO" id="GO:0005886">
    <property type="term" value="C:plasma membrane"/>
    <property type="evidence" value="ECO:0007669"/>
    <property type="project" value="UniProtKB-SubCell"/>
</dbReference>
<feature type="transmembrane region" description="Helical" evidence="7">
    <location>
        <begin position="85"/>
        <end position="105"/>
    </location>
</feature>
<keyword evidence="6 7" id="KW-0472">Membrane</keyword>
<dbReference type="CDD" id="cd06173">
    <property type="entry name" value="MFS_MefA_like"/>
    <property type="match status" value="1"/>
</dbReference>
<evidence type="ECO:0000256" key="1">
    <source>
        <dbReference type="ARBA" id="ARBA00004651"/>
    </source>
</evidence>
<keyword evidence="2" id="KW-0813">Transport</keyword>
<feature type="transmembrane region" description="Helical" evidence="7">
    <location>
        <begin position="378"/>
        <end position="398"/>
    </location>
</feature>
<organism evidence="9">
    <name type="scientific">freshwater metagenome</name>
    <dbReference type="NCBI Taxonomy" id="449393"/>
    <lineage>
        <taxon>unclassified sequences</taxon>
        <taxon>metagenomes</taxon>
        <taxon>ecological metagenomes</taxon>
    </lineage>
</organism>
<evidence type="ECO:0000256" key="6">
    <source>
        <dbReference type="ARBA" id="ARBA00023136"/>
    </source>
</evidence>
<name>A0A6J6LPX4_9ZZZZ</name>
<proteinExistence type="predicted"/>
<comment type="subcellular location">
    <subcellularLocation>
        <location evidence="1">Cell membrane</location>
        <topology evidence="1">Multi-pass membrane protein</topology>
    </subcellularLocation>
</comment>
<dbReference type="PANTHER" id="PTHR23513">
    <property type="entry name" value="INTEGRAL MEMBRANE EFFLUX PROTEIN-RELATED"/>
    <property type="match status" value="1"/>
</dbReference>
<gene>
    <name evidence="9" type="ORF">UFOPK2265_00986</name>
</gene>
<feature type="transmembrane region" description="Helical" evidence="7">
    <location>
        <begin position="258"/>
        <end position="280"/>
    </location>
</feature>
<reference evidence="9" key="1">
    <citation type="submission" date="2020-05" db="EMBL/GenBank/DDBJ databases">
        <authorList>
            <person name="Chiriac C."/>
            <person name="Salcher M."/>
            <person name="Ghai R."/>
            <person name="Kavagutti S V."/>
        </authorList>
    </citation>
    <scope>NUCLEOTIDE SEQUENCE</scope>
</reference>
<sequence>MRISIKEGGNWRSFRHRNYRILFPANTVSNIGSWAQRIAQDWLVLELTNNNGTYLGLVTAVQFAPVLLFSLHGGAMADRIDKRKVLIATNVIGGAASIGLGLLVISDVVQLWHVFVLAGVLGIATAIDAPVRQAFTSELVGHDDLPNAVSLNSANFNGGRLIGPAVSGLLIAAFGTGPSFLINGASYFFVILALLRIDAKRLFHQNQEKSLGNIREGIAYAKARPDIYVVMIMVFALATFGLNFQIFNALMATQEFGLGPASFGLMGTFIAIGSLTGAIGSARLERFRTTRFVILGGMLFSISIMVLSVLPNYTTYIVWLPICGVTALTTLVSANSIVQTSTDQVIRGRVMGLYLLIFMGGTPFGSPLIGLATDYIGIRPTIALCGGISLSASLFVWIKYRNKVTTPADISVATVLKSANSAQNN</sequence>
<dbReference type="EMBL" id="CAEZWP010000058">
    <property type="protein sequence ID" value="CAB4663917.1"/>
    <property type="molecule type" value="Genomic_DNA"/>
</dbReference>
<feature type="transmembrane region" description="Helical" evidence="7">
    <location>
        <begin position="292"/>
        <end position="310"/>
    </location>
</feature>
<feature type="transmembrane region" description="Helical" evidence="7">
    <location>
        <begin position="180"/>
        <end position="197"/>
    </location>
</feature>
<evidence type="ECO:0000256" key="7">
    <source>
        <dbReference type="SAM" id="Phobius"/>
    </source>
</evidence>
<feature type="transmembrane region" description="Helical" evidence="7">
    <location>
        <begin position="54"/>
        <end position="73"/>
    </location>
</feature>
<evidence type="ECO:0000313" key="9">
    <source>
        <dbReference type="EMBL" id="CAB4663917.1"/>
    </source>
</evidence>
<dbReference type="GO" id="GO:0022857">
    <property type="term" value="F:transmembrane transporter activity"/>
    <property type="evidence" value="ECO:0007669"/>
    <property type="project" value="InterPro"/>
</dbReference>
<feature type="transmembrane region" description="Helical" evidence="7">
    <location>
        <begin position="316"/>
        <end position="338"/>
    </location>
</feature>
<dbReference type="InterPro" id="IPR010290">
    <property type="entry name" value="TM_effector"/>
</dbReference>
<dbReference type="InterPro" id="IPR036259">
    <property type="entry name" value="MFS_trans_sf"/>
</dbReference>
<feature type="domain" description="Major facilitator superfamily (MFS) profile" evidence="8">
    <location>
        <begin position="1"/>
        <end position="404"/>
    </location>
</feature>
<dbReference type="InterPro" id="IPR020846">
    <property type="entry name" value="MFS_dom"/>
</dbReference>
<dbReference type="Gene3D" id="1.20.1250.20">
    <property type="entry name" value="MFS general substrate transporter like domains"/>
    <property type="match status" value="1"/>
</dbReference>
<keyword evidence="5 7" id="KW-1133">Transmembrane helix</keyword>
<evidence type="ECO:0000256" key="5">
    <source>
        <dbReference type="ARBA" id="ARBA00022989"/>
    </source>
</evidence>
<feature type="transmembrane region" description="Helical" evidence="7">
    <location>
        <begin position="350"/>
        <end position="372"/>
    </location>
</feature>
<dbReference type="Pfam" id="PF05977">
    <property type="entry name" value="MFS_3"/>
    <property type="match status" value="1"/>
</dbReference>
<keyword evidence="3" id="KW-1003">Cell membrane</keyword>
<evidence type="ECO:0000259" key="8">
    <source>
        <dbReference type="PROSITE" id="PS50850"/>
    </source>
</evidence>
<dbReference type="AlphaFoldDB" id="A0A6J6LPX4"/>
<keyword evidence="4 7" id="KW-0812">Transmembrane</keyword>
<dbReference type="PANTHER" id="PTHR23513:SF11">
    <property type="entry name" value="STAPHYLOFERRIN A TRANSPORTER"/>
    <property type="match status" value="1"/>
</dbReference>